<dbReference type="Proteomes" id="UP000719766">
    <property type="component" value="Unassembled WGS sequence"/>
</dbReference>
<accession>A0A9P7AVD0</accession>
<dbReference type="GeneID" id="64593769"/>
<organism evidence="2 3">
    <name type="scientific">Suillus plorans</name>
    <dbReference type="NCBI Taxonomy" id="116603"/>
    <lineage>
        <taxon>Eukaryota</taxon>
        <taxon>Fungi</taxon>
        <taxon>Dikarya</taxon>
        <taxon>Basidiomycota</taxon>
        <taxon>Agaricomycotina</taxon>
        <taxon>Agaricomycetes</taxon>
        <taxon>Agaricomycetidae</taxon>
        <taxon>Boletales</taxon>
        <taxon>Suillineae</taxon>
        <taxon>Suillaceae</taxon>
        <taxon>Suillus</taxon>
    </lineage>
</organism>
<protein>
    <submittedName>
        <fullName evidence="2">Uncharacterized protein</fullName>
    </submittedName>
</protein>
<reference evidence="2" key="1">
    <citation type="journal article" date="2020" name="New Phytol.">
        <title>Comparative genomics reveals dynamic genome evolution in host specialist ectomycorrhizal fungi.</title>
        <authorList>
            <person name="Lofgren L.A."/>
            <person name="Nguyen N.H."/>
            <person name="Vilgalys R."/>
            <person name="Ruytinx J."/>
            <person name="Liao H.L."/>
            <person name="Branco S."/>
            <person name="Kuo A."/>
            <person name="LaButti K."/>
            <person name="Lipzen A."/>
            <person name="Andreopoulos W."/>
            <person name="Pangilinan J."/>
            <person name="Riley R."/>
            <person name="Hundley H."/>
            <person name="Na H."/>
            <person name="Barry K."/>
            <person name="Grigoriev I.V."/>
            <person name="Stajich J.E."/>
            <person name="Kennedy P.G."/>
        </authorList>
    </citation>
    <scope>NUCLEOTIDE SEQUENCE</scope>
    <source>
        <strain evidence="2">S12</strain>
    </source>
</reference>
<evidence type="ECO:0000313" key="2">
    <source>
        <dbReference type="EMBL" id="KAG1795964.1"/>
    </source>
</evidence>
<keyword evidence="3" id="KW-1185">Reference proteome</keyword>
<dbReference type="InterPro" id="IPR043151">
    <property type="entry name" value="BAH_sf"/>
</dbReference>
<evidence type="ECO:0000313" key="3">
    <source>
        <dbReference type="Proteomes" id="UP000719766"/>
    </source>
</evidence>
<gene>
    <name evidence="2" type="ORF">HD556DRAFT_1307190</name>
</gene>
<evidence type="ECO:0000256" key="1">
    <source>
        <dbReference type="SAM" id="MobiDB-lite"/>
    </source>
</evidence>
<proteinExistence type="predicted"/>
<comment type="caution">
    <text evidence="2">The sequence shown here is derived from an EMBL/GenBank/DDBJ whole genome shotgun (WGS) entry which is preliminary data.</text>
</comment>
<dbReference type="Gene3D" id="2.30.30.490">
    <property type="match status" value="1"/>
</dbReference>
<name>A0A9P7AVD0_9AGAM</name>
<dbReference type="AlphaFoldDB" id="A0A9P7AVD0"/>
<dbReference type="PANTHER" id="PTHR46364">
    <property type="entry name" value="OS08G0421900 PROTEIN"/>
    <property type="match status" value="1"/>
</dbReference>
<dbReference type="RefSeq" id="XP_041161617.1">
    <property type="nucleotide sequence ID" value="XM_041300005.1"/>
</dbReference>
<feature type="region of interest" description="Disordered" evidence="1">
    <location>
        <begin position="1"/>
        <end position="24"/>
    </location>
</feature>
<sequence length="307" mass="35197">MSIRPSVISHSSHAEGRRTLPPMRNSHPKLHTLRRCTSLEWVYDAGDDSNSSVEYCKLVIREGDEYDDLHCISKDVWLDIQWYYRRVDLEDQSIDLAAFVGEYELVLSDHKSIVDMNCIEDHARIIPYDEGNLAQAQIPVEKLYHRWNISMQFVTRRDVLHLKGVNINNSQVSTYCSCNSCNLSYSSPNNLQRYCRACRKWFNETCLESVARKMNRKWKARLPSDYDAVQIDADFGPLLTMPIRRGGHCGVVGNGMILIQIKTLLDQAMALGQLPAGWKDGLHSNVVSTVHELVQRYYCPVCGRMVV</sequence>
<dbReference type="EMBL" id="JABBWE010000020">
    <property type="protein sequence ID" value="KAG1795964.1"/>
    <property type="molecule type" value="Genomic_DNA"/>
</dbReference>
<dbReference type="OrthoDB" id="2670640at2759"/>